<dbReference type="GO" id="GO:0003735">
    <property type="term" value="F:structural constituent of ribosome"/>
    <property type="evidence" value="ECO:0000318"/>
    <property type="project" value="GO_Central"/>
</dbReference>
<dbReference type="GO" id="GO:0003723">
    <property type="term" value="F:RNA binding"/>
    <property type="evidence" value="ECO:0000318"/>
    <property type="project" value="GO_Central"/>
</dbReference>
<reference evidence="7" key="1">
    <citation type="journal article" date="2007" name="Nature">
        <title>The grapevine genome sequence suggests ancestral hexaploidization in major angiosperm phyla.</title>
        <authorList>
            <consortium name="The French-Italian Public Consortium for Grapevine Genome Characterization."/>
            <person name="Jaillon O."/>
            <person name="Aury J.-M."/>
            <person name="Noel B."/>
            <person name="Policriti A."/>
            <person name="Clepet C."/>
            <person name="Casagrande A."/>
            <person name="Choisne N."/>
            <person name="Aubourg S."/>
            <person name="Vitulo N."/>
            <person name="Jubin C."/>
            <person name="Vezzi A."/>
            <person name="Legeai F."/>
            <person name="Hugueney P."/>
            <person name="Dasilva C."/>
            <person name="Horner D."/>
            <person name="Mica E."/>
            <person name="Jublot D."/>
            <person name="Poulain J."/>
            <person name="Bruyere C."/>
            <person name="Billault A."/>
            <person name="Segurens B."/>
            <person name="Gouyvenoux M."/>
            <person name="Ugarte E."/>
            <person name="Cattonaro F."/>
            <person name="Anthouard V."/>
            <person name="Vico V."/>
            <person name="Del Fabbro C."/>
            <person name="Alaux M."/>
            <person name="Di Gaspero G."/>
            <person name="Dumas V."/>
            <person name="Felice N."/>
            <person name="Paillard S."/>
            <person name="Juman I."/>
            <person name="Moroldo M."/>
            <person name="Scalabrin S."/>
            <person name="Canaguier A."/>
            <person name="Le Clainche I."/>
            <person name="Malacrida G."/>
            <person name="Durand E."/>
            <person name="Pesole G."/>
            <person name="Laucou V."/>
            <person name="Chatelet P."/>
            <person name="Merdinoglu D."/>
            <person name="Delledonne M."/>
            <person name="Pezzotti M."/>
            <person name="Lecharny A."/>
            <person name="Scarpelli C."/>
            <person name="Artiguenave F."/>
            <person name="Pe M.E."/>
            <person name="Valle G."/>
            <person name="Morgante M."/>
            <person name="Caboche M."/>
            <person name="Adam-Blondon A.-F."/>
            <person name="Weissenbach J."/>
            <person name="Quetier F."/>
            <person name="Wincker P."/>
        </authorList>
    </citation>
    <scope>NUCLEOTIDE SEQUENCE [LARGE SCALE GENOMIC DNA]</scope>
    <source>
        <strain evidence="7">cv. Pinot noir / PN40024</strain>
    </source>
</reference>
<dbReference type="GO" id="GO:0000028">
    <property type="term" value="P:ribosomal small subunit assembly"/>
    <property type="evidence" value="ECO:0000318"/>
    <property type="project" value="GO_Central"/>
</dbReference>
<proteinExistence type="inferred from homology"/>
<organism evidence="6 7">
    <name type="scientific">Vitis vinifera</name>
    <name type="common">Grape</name>
    <dbReference type="NCBI Taxonomy" id="29760"/>
    <lineage>
        <taxon>Eukaryota</taxon>
        <taxon>Viridiplantae</taxon>
        <taxon>Streptophyta</taxon>
        <taxon>Embryophyta</taxon>
        <taxon>Tracheophyta</taxon>
        <taxon>Spermatophyta</taxon>
        <taxon>Magnoliopsida</taxon>
        <taxon>eudicotyledons</taxon>
        <taxon>Gunneridae</taxon>
        <taxon>Pentapetalae</taxon>
        <taxon>rosids</taxon>
        <taxon>Vitales</taxon>
        <taxon>Vitaceae</taxon>
        <taxon>Viteae</taxon>
        <taxon>Vitis</taxon>
    </lineage>
</organism>
<accession>F6H418</accession>
<dbReference type="AlphaFoldDB" id="F6H418"/>
<keyword evidence="5" id="KW-0863">Zinc-finger</keyword>
<dbReference type="eggNOG" id="KOG1779">
    <property type="taxonomic scope" value="Eukaryota"/>
</dbReference>
<dbReference type="GO" id="GO:0006412">
    <property type="term" value="P:translation"/>
    <property type="evidence" value="ECO:0007669"/>
    <property type="project" value="InterPro"/>
</dbReference>
<dbReference type="InParanoid" id="F6H418"/>
<dbReference type="GO" id="GO:0008270">
    <property type="term" value="F:zinc ion binding"/>
    <property type="evidence" value="ECO:0007669"/>
    <property type="project" value="UniProtKB-KW"/>
</dbReference>
<dbReference type="EMBL" id="FN595232">
    <property type="protein sequence ID" value="CCB46961.1"/>
    <property type="molecule type" value="Genomic_DNA"/>
</dbReference>
<dbReference type="PaxDb" id="29760-VIT_14s0068g00880.t01"/>
<dbReference type="HOGENOM" id="CLU_130128_2_0_1"/>
<dbReference type="Gene3D" id="2.20.25.100">
    <property type="entry name" value="Zn-binding ribosomal proteins"/>
    <property type="match status" value="1"/>
</dbReference>
<comment type="similarity">
    <text evidence="1 5">Belongs to the eukaryotic ribosomal protein eS27 family.</text>
</comment>
<evidence type="ECO:0000256" key="5">
    <source>
        <dbReference type="RuleBase" id="RU000671"/>
    </source>
</evidence>
<dbReference type="InterPro" id="IPR000592">
    <property type="entry name" value="Ribosomal_eS27"/>
</dbReference>
<gene>
    <name evidence="6" type="ordered locus">VIT_14s0068g00880</name>
</gene>
<evidence type="ECO:0000313" key="7">
    <source>
        <dbReference type="Proteomes" id="UP000009183"/>
    </source>
</evidence>
<comment type="cofactor">
    <cofactor evidence="5">
        <name>Zn(2+)</name>
        <dbReference type="ChEBI" id="CHEBI:29105"/>
    </cofactor>
    <text evidence="5">Binds 1 zinc ion per subunit.</text>
</comment>
<dbReference type="PROSITE" id="PS01168">
    <property type="entry name" value="RIBOSOMAL_S27E"/>
    <property type="match status" value="1"/>
</dbReference>
<keyword evidence="2 5" id="KW-0862">Zinc</keyword>
<evidence type="ECO:0000256" key="1">
    <source>
        <dbReference type="ARBA" id="ARBA00010919"/>
    </source>
</evidence>
<dbReference type="STRING" id="29760.F6H418"/>
<dbReference type="GO" id="GO:0022627">
    <property type="term" value="C:cytosolic small ribosomal subunit"/>
    <property type="evidence" value="ECO:0000318"/>
    <property type="project" value="GO_Central"/>
</dbReference>
<keyword evidence="3 5" id="KW-0689">Ribosomal protein</keyword>
<evidence type="ECO:0000256" key="2">
    <source>
        <dbReference type="ARBA" id="ARBA00022833"/>
    </source>
</evidence>
<protein>
    <recommendedName>
        <fullName evidence="5">40S ribosomal protein S27</fullName>
    </recommendedName>
</protein>
<dbReference type="SUPFAM" id="SSF57829">
    <property type="entry name" value="Zn-binding ribosomal proteins"/>
    <property type="match status" value="1"/>
</dbReference>
<dbReference type="Proteomes" id="UP000009183">
    <property type="component" value="Chromosome 14"/>
</dbReference>
<evidence type="ECO:0000313" key="6">
    <source>
        <dbReference type="EMBL" id="CCB46961.1"/>
    </source>
</evidence>
<evidence type="ECO:0000256" key="4">
    <source>
        <dbReference type="ARBA" id="ARBA00023274"/>
    </source>
</evidence>
<dbReference type="InterPro" id="IPR011332">
    <property type="entry name" value="Ribosomal_zn-bd"/>
</dbReference>
<keyword evidence="7" id="KW-1185">Reference proteome</keyword>
<dbReference type="HAMAP" id="MF_00371">
    <property type="entry name" value="Ribosomal_eS27"/>
    <property type="match status" value="1"/>
</dbReference>
<dbReference type="PANTHER" id="PTHR11594">
    <property type="entry name" value="40S RIBOSOMAL PROTEIN S27"/>
    <property type="match status" value="1"/>
</dbReference>
<keyword evidence="4 5" id="KW-0687">Ribonucleoprotein</keyword>
<dbReference type="InterPro" id="IPR023407">
    <property type="entry name" value="Ribosomal_eS27_Zn-bd_dom_sf"/>
</dbReference>
<evidence type="ECO:0000256" key="3">
    <source>
        <dbReference type="ARBA" id="ARBA00022980"/>
    </source>
</evidence>
<name>F6H418_VITVI</name>
<dbReference type="FunCoup" id="F6H418">
    <property type="interactions" value="2095"/>
</dbReference>
<dbReference type="FunFam" id="2.20.25.100:FF:000001">
    <property type="entry name" value="40S ribosomal protein S27"/>
    <property type="match status" value="1"/>
</dbReference>
<dbReference type="Pfam" id="PF01667">
    <property type="entry name" value="Ribosomal_S27e"/>
    <property type="match status" value="1"/>
</dbReference>
<keyword evidence="5" id="KW-0479">Metal-binding</keyword>
<sequence length="146" mass="16154">MLSSVDKWEYNNSIAKIVLSQQISPIEMLSGLGLRPKSFPAPLLLDFGRRVSASAKVSTKMVLPNDIDLLNPPAELEKRKHKLKRLVQSPNSFFMDVKCQGCFNITTVFSHSQTVVVCGNCQLVLCQPTGGRARLTEGCSFRKKGD</sequence>